<feature type="transmembrane region" description="Helical" evidence="9">
    <location>
        <begin position="53"/>
        <end position="74"/>
    </location>
</feature>
<comment type="function">
    <text evidence="9">Converts cobyric acid to cobinamide by the addition of aminopropanol on the F carboxylic group.</text>
</comment>
<comment type="caution">
    <text evidence="10">The sequence shown here is derived from an EMBL/GenBank/DDBJ whole genome shotgun (WGS) entry which is preliminary data.</text>
</comment>
<gene>
    <name evidence="9 10" type="primary">cobD</name>
    <name evidence="10" type="ORF">DLJ53_14385</name>
</gene>
<dbReference type="UniPathway" id="UPA00148"/>
<comment type="caution">
    <text evidence="9">Lacks conserved residue(s) required for the propagation of feature annotation.</text>
</comment>
<sequence length="304" mass="32037">MSFGPVPFALAFDAILGEPGWAWSRVGHPVTWMGNLIDRLDGRLNRGRRADGVFALLVLVTVFGGVAVVIDALIADGPIGLLIEAALGSTLIAYRSLVQHVRAVVRADGLSDARRAVGMIVGRDTSAMDEGAVSRAALESLGENWSDGVVAPAFWFAVAGLPGIVIYKAINTADSMIGHRTPRYEAFGWAAARTDDAVNFIPARLAAVTVALAHPRVFRRWETVTAGARAHVSPNAGWPEAALAVATGVELGGPRQYGVRSVDGVRLNAGGREARRGDIRRGVEIIGRAALIHGAVYALLALAL</sequence>
<evidence type="ECO:0000256" key="7">
    <source>
        <dbReference type="ARBA" id="ARBA00022989"/>
    </source>
</evidence>
<keyword evidence="6 9" id="KW-0812">Transmembrane</keyword>
<organism evidence="10 11">
    <name type="scientific">Acuticoccus sediminis</name>
    <dbReference type="NCBI Taxonomy" id="2184697"/>
    <lineage>
        <taxon>Bacteria</taxon>
        <taxon>Pseudomonadati</taxon>
        <taxon>Pseudomonadota</taxon>
        <taxon>Alphaproteobacteria</taxon>
        <taxon>Hyphomicrobiales</taxon>
        <taxon>Amorphaceae</taxon>
        <taxon>Acuticoccus</taxon>
    </lineage>
</organism>
<evidence type="ECO:0000256" key="6">
    <source>
        <dbReference type="ARBA" id="ARBA00022692"/>
    </source>
</evidence>
<dbReference type="NCBIfam" id="TIGR00380">
    <property type="entry name" value="cobal_cbiB"/>
    <property type="match status" value="1"/>
</dbReference>
<dbReference type="OrthoDB" id="9811967at2"/>
<reference evidence="10 11" key="1">
    <citation type="submission" date="2018-05" db="EMBL/GenBank/DDBJ databases">
        <title>Acuticoccus sediminis sp. nov., isolated from deep-sea sediment of Indian Ocean.</title>
        <authorList>
            <person name="Liu X."/>
            <person name="Lai Q."/>
            <person name="Du Y."/>
            <person name="Sun F."/>
            <person name="Zhang X."/>
            <person name="Wang S."/>
            <person name="Shao Z."/>
        </authorList>
    </citation>
    <scope>NUCLEOTIDE SEQUENCE [LARGE SCALE GENOMIC DNA]</scope>
    <source>
        <strain evidence="10 11">PTG4-2</strain>
    </source>
</reference>
<keyword evidence="7 9" id="KW-1133">Transmembrane helix</keyword>
<evidence type="ECO:0000256" key="9">
    <source>
        <dbReference type="HAMAP-Rule" id="MF_00024"/>
    </source>
</evidence>
<proteinExistence type="inferred from homology"/>
<keyword evidence="8 9" id="KW-0472">Membrane</keyword>
<evidence type="ECO:0000256" key="2">
    <source>
        <dbReference type="ARBA" id="ARBA00004953"/>
    </source>
</evidence>
<dbReference type="GO" id="GO:0005886">
    <property type="term" value="C:plasma membrane"/>
    <property type="evidence" value="ECO:0007669"/>
    <property type="project" value="UniProtKB-SubCell"/>
</dbReference>
<dbReference type="Pfam" id="PF03186">
    <property type="entry name" value="CobD_Cbib"/>
    <property type="match status" value="1"/>
</dbReference>
<dbReference type="PANTHER" id="PTHR34308">
    <property type="entry name" value="COBALAMIN BIOSYNTHESIS PROTEIN CBIB"/>
    <property type="match status" value="1"/>
</dbReference>
<dbReference type="GO" id="GO:0009236">
    <property type="term" value="P:cobalamin biosynthetic process"/>
    <property type="evidence" value="ECO:0007669"/>
    <property type="project" value="UniProtKB-UniRule"/>
</dbReference>
<dbReference type="AlphaFoldDB" id="A0A8B2NSM6"/>
<dbReference type="PANTHER" id="PTHR34308:SF1">
    <property type="entry name" value="COBALAMIN BIOSYNTHESIS PROTEIN CBIB"/>
    <property type="match status" value="1"/>
</dbReference>
<comment type="similarity">
    <text evidence="3 9">Belongs to the CobD/CbiB family.</text>
</comment>
<feature type="transmembrane region" description="Helical" evidence="9">
    <location>
        <begin position="149"/>
        <end position="170"/>
    </location>
</feature>
<evidence type="ECO:0000256" key="8">
    <source>
        <dbReference type="ARBA" id="ARBA00023136"/>
    </source>
</evidence>
<keyword evidence="11" id="KW-1185">Reference proteome</keyword>
<evidence type="ECO:0000256" key="4">
    <source>
        <dbReference type="ARBA" id="ARBA00022475"/>
    </source>
</evidence>
<evidence type="ECO:0000256" key="5">
    <source>
        <dbReference type="ARBA" id="ARBA00022573"/>
    </source>
</evidence>
<keyword evidence="5 9" id="KW-0169">Cobalamin biosynthesis</keyword>
<dbReference type="EMBL" id="QHHQ01000003">
    <property type="protein sequence ID" value="RAI00454.1"/>
    <property type="molecule type" value="Genomic_DNA"/>
</dbReference>
<comment type="pathway">
    <text evidence="2 9">Cofactor biosynthesis; adenosylcobalamin biosynthesis.</text>
</comment>
<evidence type="ECO:0000256" key="3">
    <source>
        <dbReference type="ARBA" id="ARBA00006263"/>
    </source>
</evidence>
<dbReference type="InterPro" id="IPR004485">
    <property type="entry name" value="Cobalamin_biosynth_CobD/CbiB"/>
</dbReference>
<protein>
    <recommendedName>
        <fullName evidence="9">Cobalamin biosynthesis protein CobD</fullName>
    </recommendedName>
</protein>
<keyword evidence="4 9" id="KW-1003">Cell membrane</keyword>
<dbReference type="GO" id="GO:0015420">
    <property type="term" value="F:ABC-type vitamin B12 transporter activity"/>
    <property type="evidence" value="ECO:0007669"/>
    <property type="project" value="UniProtKB-UniRule"/>
</dbReference>
<name>A0A8B2NSM6_9HYPH</name>
<dbReference type="GO" id="GO:0048472">
    <property type="term" value="F:threonine-phosphate decarboxylase activity"/>
    <property type="evidence" value="ECO:0007669"/>
    <property type="project" value="InterPro"/>
</dbReference>
<accession>A0A8B2NSM6</accession>
<evidence type="ECO:0000313" key="10">
    <source>
        <dbReference type="EMBL" id="RAI00454.1"/>
    </source>
</evidence>
<comment type="subcellular location">
    <subcellularLocation>
        <location evidence="1 9">Cell membrane</location>
        <topology evidence="1 9">Multi-pass membrane protein</topology>
    </subcellularLocation>
</comment>
<dbReference type="RefSeq" id="WP_111346405.1">
    <property type="nucleotide sequence ID" value="NZ_QHHQ01000003.1"/>
</dbReference>
<evidence type="ECO:0000313" key="11">
    <source>
        <dbReference type="Proteomes" id="UP000249590"/>
    </source>
</evidence>
<feature type="transmembrane region" description="Helical" evidence="9">
    <location>
        <begin position="285"/>
        <end position="303"/>
    </location>
</feature>
<evidence type="ECO:0000256" key="1">
    <source>
        <dbReference type="ARBA" id="ARBA00004651"/>
    </source>
</evidence>
<dbReference type="HAMAP" id="MF_00024">
    <property type="entry name" value="CobD_CbiB"/>
    <property type="match status" value="1"/>
</dbReference>
<dbReference type="Proteomes" id="UP000249590">
    <property type="component" value="Unassembled WGS sequence"/>
</dbReference>